<evidence type="ECO:0000256" key="7">
    <source>
        <dbReference type="ARBA" id="ARBA00022741"/>
    </source>
</evidence>
<evidence type="ECO:0000256" key="11">
    <source>
        <dbReference type="ARBA" id="ARBA00023146"/>
    </source>
</evidence>
<comment type="similarity">
    <text evidence="2 13">Belongs to the class-II aminoacyl-tRNA synthetase family. Phe-tRNA synthetase alpha subunit type 1 subfamily.</text>
</comment>
<dbReference type="GO" id="GO:0004826">
    <property type="term" value="F:phenylalanine-tRNA ligase activity"/>
    <property type="evidence" value="ECO:0007669"/>
    <property type="project" value="UniProtKB-UniRule"/>
</dbReference>
<feature type="binding site" evidence="13">
    <location>
        <position position="257"/>
    </location>
    <ligand>
        <name>Mg(2+)</name>
        <dbReference type="ChEBI" id="CHEBI:18420"/>
        <note>shared with beta subunit</note>
    </ligand>
</feature>
<dbReference type="Pfam" id="PF01409">
    <property type="entry name" value="tRNA-synt_2d"/>
    <property type="match status" value="1"/>
</dbReference>
<proteinExistence type="inferred from homology"/>
<dbReference type="PANTHER" id="PTHR11538:SF41">
    <property type="entry name" value="PHENYLALANINE--TRNA LIGASE, MITOCHONDRIAL"/>
    <property type="match status" value="1"/>
</dbReference>
<dbReference type="InterPro" id="IPR002319">
    <property type="entry name" value="Phenylalanyl-tRNA_Synthase"/>
</dbReference>
<comment type="catalytic activity">
    <reaction evidence="12 13">
        <text>tRNA(Phe) + L-phenylalanine + ATP = L-phenylalanyl-tRNA(Phe) + AMP + diphosphate + H(+)</text>
        <dbReference type="Rhea" id="RHEA:19413"/>
        <dbReference type="Rhea" id="RHEA-COMP:9668"/>
        <dbReference type="Rhea" id="RHEA-COMP:9699"/>
        <dbReference type="ChEBI" id="CHEBI:15378"/>
        <dbReference type="ChEBI" id="CHEBI:30616"/>
        <dbReference type="ChEBI" id="CHEBI:33019"/>
        <dbReference type="ChEBI" id="CHEBI:58095"/>
        <dbReference type="ChEBI" id="CHEBI:78442"/>
        <dbReference type="ChEBI" id="CHEBI:78531"/>
        <dbReference type="ChEBI" id="CHEBI:456215"/>
        <dbReference type="EC" id="6.1.1.20"/>
    </reaction>
</comment>
<evidence type="ECO:0000256" key="9">
    <source>
        <dbReference type="ARBA" id="ARBA00022842"/>
    </source>
</evidence>
<keyword evidence="9 13" id="KW-0460">Magnesium</keyword>
<dbReference type="GO" id="GO:0006432">
    <property type="term" value="P:phenylalanyl-tRNA aminoacylation"/>
    <property type="evidence" value="ECO:0007669"/>
    <property type="project" value="UniProtKB-UniRule"/>
</dbReference>
<dbReference type="NCBIfam" id="TIGR00468">
    <property type="entry name" value="pheS"/>
    <property type="match status" value="1"/>
</dbReference>
<dbReference type="GO" id="GO:0000049">
    <property type="term" value="F:tRNA binding"/>
    <property type="evidence" value="ECO:0007669"/>
    <property type="project" value="InterPro"/>
</dbReference>
<dbReference type="InterPro" id="IPR022911">
    <property type="entry name" value="Phe_tRNA_ligase_alpha1_bac"/>
</dbReference>
<keyword evidence="6 13" id="KW-0479">Metal-binding</keyword>
<dbReference type="SUPFAM" id="SSF55681">
    <property type="entry name" value="Class II aaRS and biotin synthetases"/>
    <property type="match status" value="1"/>
</dbReference>
<reference evidence="16" key="1">
    <citation type="submission" date="2017-09" db="EMBL/GenBank/DDBJ databases">
        <title>Depth-based differentiation of microbial function through sediment-hosted aquifers and enrichment of novel symbionts in the deep terrestrial subsurface.</title>
        <authorList>
            <person name="Probst A.J."/>
            <person name="Ladd B."/>
            <person name="Jarett J.K."/>
            <person name="Geller-Mcgrath D.E."/>
            <person name="Sieber C.M.K."/>
            <person name="Emerson J.B."/>
            <person name="Anantharaman K."/>
            <person name="Thomas B.C."/>
            <person name="Malmstrom R."/>
            <person name="Stieglmeier M."/>
            <person name="Klingl A."/>
            <person name="Woyke T."/>
            <person name="Ryan C.M."/>
            <person name="Banfield J.F."/>
        </authorList>
    </citation>
    <scope>NUCLEOTIDE SEQUENCE [LARGE SCALE GENOMIC DNA]</scope>
</reference>
<keyword evidence="10 13" id="KW-0648">Protein biosynthesis</keyword>
<organism evidence="15 16">
    <name type="scientific">Candidatus Roizmanbacteria bacterium CG10_big_fil_rev_8_21_14_0_10_39_6</name>
    <dbReference type="NCBI Taxonomy" id="1974853"/>
    <lineage>
        <taxon>Bacteria</taxon>
        <taxon>Candidatus Roizmaniibacteriota</taxon>
    </lineage>
</organism>
<evidence type="ECO:0000256" key="4">
    <source>
        <dbReference type="ARBA" id="ARBA00022490"/>
    </source>
</evidence>
<comment type="subunit">
    <text evidence="3 13">Tetramer of two alpha and two beta subunits.</text>
</comment>
<evidence type="ECO:0000256" key="3">
    <source>
        <dbReference type="ARBA" id="ARBA00011209"/>
    </source>
</evidence>
<evidence type="ECO:0000259" key="14">
    <source>
        <dbReference type="PROSITE" id="PS50862"/>
    </source>
</evidence>
<comment type="cofactor">
    <cofactor evidence="13">
        <name>Mg(2+)</name>
        <dbReference type="ChEBI" id="CHEBI:18420"/>
    </cofactor>
    <text evidence="13">Binds 2 magnesium ions per tetramer.</text>
</comment>
<evidence type="ECO:0000256" key="13">
    <source>
        <dbReference type="HAMAP-Rule" id="MF_00281"/>
    </source>
</evidence>
<evidence type="ECO:0000256" key="1">
    <source>
        <dbReference type="ARBA" id="ARBA00004496"/>
    </source>
</evidence>
<evidence type="ECO:0000313" key="16">
    <source>
        <dbReference type="Proteomes" id="UP000229554"/>
    </source>
</evidence>
<evidence type="ECO:0000256" key="8">
    <source>
        <dbReference type="ARBA" id="ARBA00022840"/>
    </source>
</evidence>
<dbReference type="Pfam" id="PF02912">
    <property type="entry name" value="Phe_tRNA-synt_N"/>
    <property type="match status" value="1"/>
</dbReference>
<dbReference type="SUPFAM" id="SSF46589">
    <property type="entry name" value="tRNA-binding arm"/>
    <property type="match status" value="1"/>
</dbReference>
<dbReference type="GO" id="GO:0005524">
    <property type="term" value="F:ATP binding"/>
    <property type="evidence" value="ECO:0007669"/>
    <property type="project" value="UniProtKB-UniRule"/>
</dbReference>
<dbReference type="InterPro" id="IPR010978">
    <property type="entry name" value="tRNA-bd_arm"/>
</dbReference>
<name>A0A2M8KTJ2_9BACT</name>
<evidence type="ECO:0000256" key="10">
    <source>
        <dbReference type="ARBA" id="ARBA00022917"/>
    </source>
</evidence>
<dbReference type="Proteomes" id="UP000229554">
    <property type="component" value="Unassembled WGS sequence"/>
</dbReference>
<keyword evidence="7 13" id="KW-0547">Nucleotide-binding</keyword>
<dbReference type="InterPro" id="IPR004188">
    <property type="entry name" value="Phe-tRNA_ligase_II_N"/>
</dbReference>
<dbReference type="GO" id="GO:0005737">
    <property type="term" value="C:cytoplasm"/>
    <property type="evidence" value="ECO:0007669"/>
    <property type="project" value="UniProtKB-SubCell"/>
</dbReference>
<evidence type="ECO:0000256" key="6">
    <source>
        <dbReference type="ARBA" id="ARBA00022723"/>
    </source>
</evidence>
<evidence type="ECO:0000313" key="15">
    <source>
        <dbReference type="EMBL" id="PJE63237.1"/>
    </source>
</evidence>
<comment type="subcellular location">
    <subcellularLocation>
        <location evidence="1 13">Cytoplasm</location>
    </subcellularLocation>
</comment>
<sequence length="347" mass="39886">MDSNVQSRLTLYVRSFENAPSLDDLLKIYTEVLGKKGYLARLFQTLAQEDDIEKKKTIGAFLNREKQKLERAFSKKQDEFLQTKTAIVGDITVPSIGPKLGNMHIITSAIEEIRRIYSRIGFYQYSYPEVEWEYFSFEALNMPSDHPARDDFETFFVDGPVSKKYGRMVLTPHTSNGQVREMSRVGKPPIRMINIARCYRPNWDITHVPMMHQFEGLCVDKGISIQHLKGTMSYFAREFFGYDVKTRLRPHNFEFTEPSFEVDIRCIHCKGTGMTKEGKCRICKSGWLELGGSGLVHPNVLKAGGIDSSLYSGWAFGFGIERVAMIKYQIDDIRKLYSGELRYVLES</sequence>
<dbReference type="PROSITE" id="PS50862">
    <property type="entry name" value="AA_TRNA_LIGASE_II"/>
    <property type="match status" value="1"/>
</dbReference>
<protein>
    <recommendedName>
        <fullName evidence="13">Phenylalanine--tRNA ligase alpha subunit</fullName>
        <ecNumber evidence="13">6.1.1.20</ecNumber>
    </recommendedName>
    <alternativeName>
        <fullName evidence="13">Phenylalanyl-tRNA synthetase alpha subunit</fullName>
        <shortName evidence="13">PheRS</shortName>
    </alternativeName>
</protein>
<evidence type="ECO:0000256" key="5">
    <source>
        <dbReference type="ARBA" id="ARBA00022598"/>
    </source>
</evidence>
<dbReference type="InterPro" id="IPR006195">
    <property type="entry name" value="aa-tRNA-synth_II"/>
</dbReference>
<dbReference type="InterPro" id="IPR045864">
    <property type="entry name" value="aa-tRNA-synth_II/BPL/LPL"/>
</dbReference>
<keyword evidence="5 13" id="KW-0436">Ligase</keyword>
<dbReference type="AlphaFoldDB" id="A0A2M8KTJ2"/>
<keyword evidence="4 13" id="KW-0963">Cytoplasm</keyword>
<dbReference type="EC" id="6.1.1.20" evidence="13"/>
<evidence type="ECO:0000256" key="2">
    <source>
        <dbReference type="ARBA" id="ARBA00010207"/>
    </source>
</evidence>
<dbReference type="Gene3D" id="3.30.930.10">
    <property type="entry name" value="Bira Bifunctional Protein, Domain 2"/>
    <property type="match status" value="1"/>
</dbReference>
<accession>A0A2M8KTJ2</accession>
<dbReference type="CDD" id="cd00496">
    <property type="entry name" value="PheRS_alpha_core"/>
    <property type="match status" value="1"/>
</dbReference>
<dbReference type="EMBL" id="PFED01000025">
    <property type="protein sequence ID" value="PJE63237.1"/>
    <property type="molecule type" value="Genomic_DNA"/>
</dbReference>
<dbReference type="GO" id="GO:0000287">
    <property type="term" value="F:magnesium ion binding"/>
    <property type="evidence" value="ECO:0007669"/>
    <property type="project" value="UniProtKB-UniRule"/>
</dbReference>
<gene>
    <name evidence="13" type="primary">pheS</name>
    <name evidence="15" type="ORF">COU88_00600</name>
</gene>
<evidence type="ECO:0000256" key="12">
    <source>
        <dbReference type="ARBA" id="ARBA00049255"/>
    </source>
</evidence>
<comment type="caution">
    <text evidence="15">The sequence shown here is derived from an EMBL/GenBank/DDBJ whole genome shotgun (WGS) entry which is preliminary data.</text>
</comment>
<dbReference type="PANTHER" id="PTHR11538">
    <property type="entry name" value="PHENYLALANYL-TRNA SYNTHETASE"/>
    <property type="match status" value="1"/>
</dbReference>
<feature type="domain" description="Aminoacyl-transfer RNA synthetases class-II family profile" evidence="14">
    <location>
        <begin position="113"/>
        <end position="346"/>
    </location>
</feature>
<keyword evidence="11 13" id="KW-0030">Aminoacyl-tRNA synthetase</keyword>
<keyword evidence="8 13" id="KW-0067">ATP-binding</keyword>
<dbReference type="HAMAP" id="MF_00281">
    <property type="entry name" value="Phe_tRNA_synth_alpha1"/>
    <property type="match status" value="1"/>
</dbReference>
<dbReference type="InterPro" id="IPR004529">
    <property type="entry name" value="Phe-tRNA-synth_IIc_asu"/>
</dbReference>